<comment type="caution">
    <text evidence="1">The sequence shown here is derived from an EMBL/GenBank/DDBJ whole genome shotgun (WGS) entry which is preliminary data.</text>
</comment>
<evidence type="ECO:0000313" key="2">
    <source>
        <dbReference type="Proteomes" id="UP001491552"/>
    </source>
</evidence>
<keyword evidence="2" id="KW-1185">Reference proteome</keyword>
<reference evidence="1 2" key="1">
    <citation type="submission" date="2024-03" db="EMBL/GenBank/DDBJ databases">
        <title>Human intestinal bacterial collection.</title>
        <authorList>
            <person name="Pauvert C."/>
            <person name="Hitch T.C.A."/>
            <person name="Clavel T."/>
        </authorList>
    </citation>
    <scope>NUCLEOTIDE SEQUENCE [LARGE SCALE GENOMIC DNA]</scope>
    <source>
        <strain evidence="1 2">CLA-AA-H192</strain>
    </source>
</reference>
<proteinExistence type="predicted"/>
<name>A0ABV1G3U7_9FIRM</name>
<dbReference type="EMBL" id="JBBMFF010000117">
    <property type="protein sequence ID" value="MEQ2510088.1"/>
    <property type="molecule type" value="Genomic_DNA"/>
</dbReference>
<protein>
    <submittedName>
        <fullName evidence="1">Uncharacterized protein</fullName>
    </submittedName>
</protein>
<dbReference type="Proteomes" id="UP001491552">
    <property type="component" value="Unassembled WGS sequence"/>
</dbReference>
<dbReference type="RefSeq" id="WP_349134791.1">
    <property type="nucleotide sequence ID" value="NZ_JBBMFF010000117.1"/>
</dbReference>
<accession>A0ABV1G3U7</accession>
<gene>
    <name evidence="1" type="ORF">WMO66_02290</name>
</gene>
<organism evidence="1 2">
    <name type="scientific">Faecousia intestinalis</name>
    <dbReference type="NCBI Taxonomy" id="3133167"/>
    <lineage>
        <taxon>Bacteria</taxon>
        <taxon>Bacillati</taxon>
        <taxon>Bacillota</taxon>
        <taxon>Clostridia</taxon>
        <taxon>Eubacteriales</taxon>
        <taxon>Oscillospiraceae</taxon>
        <taxon>Faecousia</taxon>
    </lineage>
</organism>
<sequence>MWLQTGKPFGQQIENDPEAYFLLGTLSPEERRLLDPSDLRNAAALRAFVTRLRKREN</sequence>
<evidence type="ECO:0000313" key="1">
    <source>
        <dbReference type="EMBL" id="MEQ2510088.1"/>
    </source>
</evidence>